<evidence type="ECO:0000313" key="2">
    <source>
        <dbReference type="EMBL" id="ELW49727.1"/>
    </source>
</evidence>
<reference evidence="3" key="1">
    <citation type="submission" date="2012-07" db="EMBL/GenBank/DDBJ databases">
        <title>Genome of the Chinese tree shrew, a rising model animal genetically related to primates.</title>
        <authorList>
            <person name="Zhang G."/>
            <person name="Fan Y."/>
            <person name="Yao Y."/>
            <person name="Huang Z."/>
        </authorList>
    </citation>
    <scope>NUCLEOTIDE SEQUENCE [LARGE SCALE GENOMIC DNA]</scope>
</reference>
<gene>
    <name evidence="2" type="ORF">TREES_T100000845</name>
</gene>
<dbReference type="Proteomes" id="UP000011518">
    <property type="component" value="Unassembled WGS sequence"/>
</dbReference>
<organism evidence="2 3">
    <name type="scientific">Tupaia chinensis</name>
    <name type="common">Chinese tree shrew</name>
    <name type="synonym">Tupaia belangeri chinensis</name>
    <dbReference type="NCBI Taxonomy" id="246437"/>
    <lineage>
        <taxon>Eukaryota</taxon>
        <taxon>Metazoa</taxon>
        <taxon>Chordata</taxon>
        <taxon>Craniata</taxon>
        <taxon>Vertebrata</taxon>
        <taxon>Euteleostomi</taxon>
        <taxon>Mammalia</taxon>
        <taxon>Eutheria</taxon>
        <taxon>Euarchontoglires</taxon>
        <taxon>Scandentia</taxon>
        <taxon>Tupaiidae</taxon>
        <taxon>Tupaia</taxon>
    </lineage>
</organism>
<dbReference type="EMBL" id="KB320989">
    <property type="protein sequence ID" value="ELW49727.1"/>
    <property type="molecule type" value="Genomic_DNA"/>
</dbReference>
<keyword evidence="1" id="KW-0732">Signal</keyword>
<keyword evidence="3" id="KW-1185">Reference proteome</keyword>
<accession>L9JKL5</accession>
<sequence>MDNSTRSLSLGALRLVACTLVLLQEGGPAGTVVLPYSSFRRQERGVTIHFIPPSLLHLCCVKSREFNPAPGALQALRAAAPREDEKSTRIKAFGEELHFGRTSPDFHPQGS</sequence>
<name>L9JKL5_TUPCH</name>
<evidence type="ECO:0000256" key="1">
    <source>
        <dbReference type="SAM" id="SignalP"/>
    </source>
</evidence>
<dbReference type="AlphaFoldDB" id="L9JKL5"/>
<feature type="chain" id="PRO_5003999186" evidence="1">
    <location>
        <begin position="24"/>
        <end position="111"/>
    </location>
</feature>
<dbReference type="InParanoid" id="L9JKL5"/>
<reference evidence="3" key="2">
    <citation type="journal article" date="2013" name="Nat. Commun.">
        <title>Genome of the Chinese tree shrew.</title>
        <authorList>
            <person name="Fan Y."/>
            <person name="Huang Z.Y."/>
            <person name="Cao C.C."/>
            <person name="Chen C.S."/>
            <person name="Chen Y.X."/>
            <person name="Fan D.D."/>
            <person name="He J."/>
            <person name="Hou H.L."/>
            <person name="Hu L."/>
            <person name="Hu X.T."/>
            <person name="Jiang X.T."/>
            <person name="Lai R."/>
            <person name="Lang Y.S."/>
            <person name="Liang B."/>
            <person name="Liao S.G."/>
            <person name="Mu D."/>
            <person name="Ma Y.Y."/>
            <person name="Niu Y.Y."/>
            <person name="Sun X.Q."/>
            <person name="Xia J.Q."/>
            <person name="Xiao J."/>
            <person name="Xiong Z.Q."/>
            <person name="Xu L."/>
            <person name="Yang L."/>
            <person name="Zhang Y."/>
            <person name="Zhao W."/>
            <person name="Zhao X.D."/>
            <person name="Zheng Y.T."/>
            <person name="Zhou J.M."/>
            <person name="Zhu Y.B."/>
            <person name="Zhang G.J."/>
            <person name="Wang J."/>
            <person name="Yao Y.G."/>
        </authorList>
    </citation>
    <scope>NUCLEOTIDE SEQUENCE [LARGE SCALE GENOMIC DNA]</scope>
</reference>
<proteinExistence type="predicted"/>
<feature type="signal peptide" evidence="1">
    <location>
        <begin position="1"/>
        <end position="23"/>
    </location>
</feature>
<evidence type="ECO:0000313" key="3">
    <source>
        <dbReference type="Proteomes" id="UP000011518"/>
    </source>
</evidence>
<protein>
    <submittedName>
        <fullName evidence="2">Uncharacterized protein</fullName>
    </submittedName>
</protein>